<keyword evidence="3" id="KW-1185">Reference proteome</keyword>
<evidence type="ECO:0000313" key="3">
    <source>
        <dbReference type="Proteomes" id="UP000000343"/>
    </source>
</evidence>
<gene>
    <name evidence="2" type="ordered locus">AciX9_4705</name>
</gene>
<feature type="transmembrane region" description="Helical" evidence="1">
    <location>
        <begin position="35"/>
        <end position="55"/>
    </location>
</feature>
<reference evidence="3" key="1">
    <citation type="submission" date="2011-01" db="EMBL/GenBank/DDBJ databases">
        <title>Complete sequence of plasmid5 of Acidobacterium sp. MP5ACTX9.</title>
        <authorList>
            <consortium name="US DOE Joint Genome Institute"/>
            <person name="Lucas S."/>
            <person name="Copeland A."/>
            <person name="Lapidus A."/>
            <person name="Cheng J.-F."/>
            <person name="Goodwin L."/>
            <person name="Pitluck S."/>
            <person name="Teshima H."/>
            <person name="Detter J.C."/>
            <person name="Han C."/>
            <person name="Tapia R."/>
            <person name="Land M."/>
            <person name="Hauser L."/>
            <person name="Kyrpides N."/>
            <person name="Ivanova N."/>
            <person name="Ovchinnikova G."/>
            <person name="Pagani I."/>
            <person name="Rawat S.R."/>
            <person name="Mannisto M."/>
            <person name="Haggblom M.M."/>
            <person name="Woyke T."/>
        </authorList>
    </citation>
    <scope>NUCLEOTIDE SEQUENCE [LARGE SCALE GENOMIC DNA]</scope>
    <source>
        <strain evidence="3">MP5ACTX9</strain>
        <plasmid evidence="3">Plasmid pACIX905</plasmid>
    </source>
</reference>
<geneLocation type="plasmid" evidence="2 3">
    <name>pACIX905</name>
</geneLocation>
<dbReference type="Proteomes" id="UP000000343">
    <property type="component" value="Plasmid pACIX905"/>
</dbReference>
<dbReference type="EMBL" id="CP002485">
    <property type="protein sequence ID" value="ADW71632.1"/>
    <property type="molecule type" value="Genomic_DNA"/>
</dbReference>
<protein>
    <submittedName>
        <fullName evidence="2">Uncharacterized protein</fullName>
    </submittedName>
</protein>
<organism evidence="3">
    <name type="scientific">Granulicella tundricola (strain ATCC BAA-1859 / DSM 23138 / MP5ACTX9)</name>
    <dbReference type="NCBI Taxonomy" id="1198114"/>
    <lineage>
        <taxon>Bacteria</taxon>
        <taxon>Pseudomonadati</taxon>
        <taxon>Acidobacteriota</taxon>
        <taxon>Terriglobia</taxon>
        <taxon>Terriglobales</taxon>
        <taxon>Acidobacteriaceae</taxon>
        <taxon>Granulicella</taxon>
    </lineage>
</organism>
<evidence type="ECO:0000313" key="2">
    <source>
        <dbReference type="EMBL" id="ADW71632.1"/>
    </source>
</evidence>
<dbReference type="KEGG" id="acm:AciX9_4705"/>
<name>E8X848_GRATM</name>
<accession>E8X848</accession>
<keyword evidence="2" id="KW-0614">Plasmid</keyword>
<keyword evidence="1" id="KW-0472">Membrane</keyword>
<dbReference type="HOGENOM" id="CLU_1737991_0_0_0"/>
<evidence type="ECO:0000256" key="1">
    <source>
        <dbReference type="SAM" id="Phobius"/>
    </source>
</evidence>
<sequence length="150" mass="16958">MLGLALAGVHEPYATTVTNRWKAVGFPPLRSFAPYFSYVCSVDLTFFLATAAGLVRDADRPSNKVDIAYLYYLPFCTVFTSKDRLHKNLAPLFLHSMQNFISGDEMKADLARLNARYSALPKETKLKGMMNFASEPPDDESFLTTRMWDK</sequence>
<keyword evidence="1" id="KW-1133">Transmembrane helix</keyword>
<keyword evidence="1" id="KW-0812">Transmembrane</keyword>
<dbReference type="AlphaFoldDB" id="E8X848"/>
<proteinExistence type="predicted"/>